<comment type="caution">
    <text evidence="9">The sequence shown here is derived from an EMBL/GenBank/DDBJ whole genome shotgun (WGS) entry which is preliminary data.</text>
</comment>
<dbReference type="GO" id="GO:0004673">
    <property type="term" value="F:protein histidine kinase activity"/>
    <property type="evidence" value="ECO:0007669"/>
    <property type="project" value="UniProtKB-EC"/>
</dbReference>
<dbReference type="PANTHER" id="PTHR41523:SF8">
    <property type="entry name" value="ETHYLENE RESPONSE SENSOR PROTEIN"/>
    <property type="match status" value="1"/>
</dbReference>
<dbReference type="RefSeq" id="WP_235066460.1">
    <property type="nucleotide sequence ID" value="NZ_JAKFGM010000001.1"/>
</dbReference>
<evidence type="ECO:0000313" key="10">
    <source>
        <dbReference type="Proteomes" id="UP001139410"/>
    </source>
</evidence>
<evidence type="ECO:0000256" key="5">
    <source>
        <dbReference type="ARBA" id="ARBA00022741"/>
    </source>
</evidence>
<keyword evidence="3" id="KW-0597">Phosphoprotein</keyword>
<sequence>MEFFTPLHADTSPGLAMALVASSQAPLLLLDDDIAIVGASRSFCDAFGCDPDTVNGLALAKLGAGEWNAPQLHALLRATFSGAAAIDAYEMDLVREGQKPARLLLNALRLDYGDGEVPRVLLTVTDVTTALLAAKLRDDMVQEKDILLQELQHRVANSLQIIASVLMQSARRVQSEETRVQLHNAHHRVMSIATLQRQLAISSSDDVALRKYFEDLCASLGASMIDNADRISLVSSADDTVTKANVSVSLGLIVTELVINSLKHAFPSRKKGGHINVDYLADEKGWTLTVDDDGVGMPQGEGALKPGLGTGIVEALSRQLGAIVEVADRAPGTKVSIVHVA</sequence>
<dbReference type="Pfam" id="PF02518">
    <property type="entry name" value="HATPase_c"/>
    <property type="match status" value="1"/>
</dbReference>
<dbReference type="SUPFAM" id="SSF55874">
    <property type="entry name" value="ATPase domain of HSP90 chaperone/DNA topoisomerase II/histidine kinase"/>
    <property type="match status" value="1"/>
</dbReference>
<feature type="domain" description="Histidine kinase/HSP90-like ATPase" evidence="8">
    <location>
        <begin position="245"/>
        <end position="341"/>
    </location>
</feature>
<keyword evidence="4" id="KW-0808">Transferase</keyword>
<organism evidence="9 10">
    <name type="scientific">Sphingomonas cremea</name>
    <dbReference type="NCBI Taxonomy" id="2904799"/>
    <lineage>
        <taxon>Bacteria</taxon>
        <taxon>Pseudomonadati</taxon>
        <taxon>Pseudomonadota</taxon>
        <taxon>Alphaproteobacteria</taxon>
        <taxon>Sphingomonadales</taxon>
        <taxon>Sphingomonadaceae</taxon>
        <taxon>Sphingomonas</taxon>
    </lineage>
</organism>
<dbReference type="AlphaFoldDB" id="A0A9X1QHT2"/>
<dbReference type="Gene3D" id="3.30.565.10">
    <property type="entry name" value="Histidine kinase-like ATPase, C-terminal domain"/>
    <property type="match status" value="1"/>
</dbReference>
<dbReference type="Proteomes" id="UP001139410">
    <property type="component" value="Unassembled WGS sequence"/>
</dbReference>
<dbReference type="SUPFAM" id="SSF55785">
    <property type="entry name" value="PYP-like sensor domain (PAS domain)"/>
    <property type="match status" value="1"/>
</dbReference>
<keyword evidence="10" id="KW-1185">Reference proteome</keyword>
<dbReference type="InterPro" id="IPR011495">
    <property type="entry name" value="Sig_transdc_His_kin_sub2_dim/P"/>
</dbReference>
<name>A0A9X1QHT2_9SPHN</name>
<dbReference type="Gene3D" id="3.30.450.20">
    <property type="entry name" value="PAS domain"/>
    <property type="match status" value="1"/>
</dbReference>
<dbReference type="SMART" id="SM00387">
    <property type="entry name" value="HATPase_c"/>
    <property type="match status" value="1"/>
</dbReference>
<gene>
    <name evidence="9" type="ORF">LVY65_02670</name>
</gene>
<dbReference type="EMBL" id="JAKFGM010000001">
    <property type="protein sequence ID" value="MCF2513973.1"/>
    <property type="molecule type" value="Genomic_DNA"/>
</dbReference>
<evidence type="ECO:0000256" key="7">
    <source>
        <dbReference type="ARBA" id="ARBA00022840"/>
    </source>
</evidence>
<dbReference type="InterPro" id="IPR013656">
    <property type="entry name" value="PAS_4"/>
</dbReference>
<keyword evidence="6" id="KW-0418">Kinase</keyword>
<keyword evidence="5" id="KW-0547">Nucleotide-binding</keyword>
<accession>A0A9X1QHT2</accession>
<protein>
    <recommendedName>
        <fullName evidence="2">histidine kinase</fullName>
        <ecNumber evidence="2">2.7.13.3</ecNumber>
    </recommendedName>
</protein>
<evidence type="ECO:0000256" key="1">
    <source>
        <dbReference type="ARBA" id="ARBA00000085"/>
    </source>
</evidence>
<dbReference type="InterPro" id="IPR035965">
    <property type="entry name" value="PAS-like_dom_sf"/>
</dbReference>
<reference evidence="9" key="1">
    <citation type="submission" date="2022-01" db="EMBL/GenBank/DDBJ databases">
        <authorList>
            <person name="Jo J.-H."/>
            <person name="Im W.-T."/>
        </authorList>
    </citation>
    <scope>NUCLEOTIDE SEQUENCE</scope>
    <source>
        <strain evidence="9">G124</strain>
    </source>
</reference>
<dbReference type="Pfam" id="PF07568">
    <property type="entry name" value="HisKA_2"/>
    <property type="match status" value="1"/>
</dbReference>
<dbReference type="GO" id="GO:0005524">
    <property type="term" value="F:ATP binding"/>
    <property type="evidence" value="ECO:0007669"/>
    <property type="project" value="UniProtKB-KW"/>
</dbReference>
<keyword evidence="7" id="KW-0067">ATP-binding</keyword>
<dbReference type="PANTHER" id="PTHR41523">
    <property type="entry name" value="TWO-COMPONENT SYSTEM SENSOR PROTEIN"/>
    <property type="match status" value="1"/>
</dbReference>
<dbReference type="Pfam" id="PF08448">
    <property type="entry name" value="PAS_4"/>
    <property type="match status" value="1"/>
</dbReference>
<evidence type="ECO:0000256" key="4">
    <source>
        <dbReference type="ARBA" id="ARBA00022679"/>
    </source>
</evidence>
<dbReference type="InterPro" id="IPR003594">
    <property type="entry name" value="HATPase_dom"/>
</dbReference>
<proteinExistence type="predicted"/>
<evidence type="ECO:0000313" key="9">
    <source>
        <dbReference type="EMBL" id="MCF2513973.1"/>
    </source>
</evidence>
<comment type="catalytic activity">
    <reaction evidence="1">
        <text>ATP + protein L-histidine = ADP + protein N-phospho-L-histidine.</text>
        <dbReference type="EC" id="2.7.13.3"/>
    </reaction>
</comment>
<evidence type="ECO:0000256" key="2">
    <source>
        <dbReference type="ARBA" id="ARBA00012438"/>
    </source>
</evidence>
<dbReference type="EC" id="2.7.13.3" evidence="2"/>
<evidence type="ECO:0000259" key="8">
    <source>
        <dbReference type="SMART" id="SM00387"/>
    </source>
</evidence>
<evidence type="ECO:0000256" key="6">
    <source>
        <dbReference type="ARBA" id="ARBA00022777"/>
    </source>
</evidence>
<dbReference type="InterPro" id="IPR036890">
    <property type="entry name" value="HATPase_C_sf"/>
</dbReference>
<evidence type="ECO:0000256" key="3">
    <source>
        <dbReference type="ARBA" id="ARBA00022553"/>
    </source>
</evidence>